<comment type="caution">
    <text evidence="3">The sequence shown here is derived from an EMBL/GenBank/DDBJ whole genome shotgun (WGS) entry which is preliminary data.</text>
</comment>
<keyword evidence="1" id="KW-1133">Transmembrane helix</keyword>
<keyword evidence="1" id="KW-0472">Membrane</keyword>
<dbReference type="EMBL" id="JAGIZB010000013">
    <property type="protein sequence ID" value="MBP0445966.1"/>
    <property type="molecule type" value="Genomic_DNA"/>
</dbReference>
<feature type="transmembrane region" description="Helical" evidence="1">
    <location>
        <begin position="180"/>
        <end position="197"/>
    </location>
</feature>
<gene>
    <name evidence="3" type="ORF">J8J14_14410</name>
</gene>
<dbReference type="Proteomes" id="UP000681594">
    <property type="component" value="Unassembled WGS sequence"/>
</dbReference>
<feature type="transmembrane region" description="Helical" evidence="1">
    <location>
        <begin position="125"/>
        <end position="142"/>
    </location>
</feature>
<feature type="domain" description="EamA" evidence="2">
    <location>
        <begin position="11"/>
        <end position="141"/>
    </location>
</feature>
<keyword evidence="1" id="KW-0812">Transmembrane</keyword>
<feature type="domain" description="EamA" evidence="2">
    <location>
        <begin position="152"/>
        <end position="280"/>
    </location>
</feature>
<name>A0ABS4AG37_9PROT</name>
<organism evidence="3 4">
    <name type="scientific">Pararoseomonas baculiformis</name>
    <dbReference type="NCBI Taxonomy" id="2820812"/>
    <lineage>
        <taxon>Bacteria</taxon>
        <taxon>Pseudomonadati</taxon>
        <taxon>Pseudomonadota</taxon>
        <taxon>Alphaproteobacteria</taxon>
        <taxon>Acetobacterales</taxon>
        <taxon>Acetobacteraceae</taxon>
        <taxon>Pararoseomonas</taxon>
    </lineage>
</organism>
<evidence type="ECO:0000256" key="1">
    <source>
        <dbReference type="SAM" id="Phobius"/>
    </source>
</evidence>
<evidence type="ECO:0000259" key="2">
    <source>
        <dbReference type="Pfam" id="PF00892"/>
    </source>
</evidence>
<feature type="transmembrane region" description="Helical" evidence="1">
    <location>
        <begin position="101"/>
        <end position="118"/>
    </location>
</feature>
<dbReference type="SUPFAM" id="SSF103481">
    <property type="entry name" value="Multidrug resistance efflux transporter EmrE"/>
    <property type="match status" value="2"/>
</dbReference>
<dbReference type="InterPro" id="IPR000620">
    <property type="entry name" value="EamA_dom"/>
</dbReference>
<keyword evidence="4" id="KW-1185">Reference proteome</keyword>
<proteinExistence type="predicted"/>
<dbReference type="PANTHER" id="PTHR22911">
    <property type="entry name" value="ACYL-MALONYL CONDENSING ENZYME-RELATED"/>
    <property type="match status" value="1"/>
</dbReference>
<feature type="transmembrane region" description="Helical" evidence="1">
    <location>
        <begin position="209"/>
        <end position="226"/>
    </location>
</feature>
<reference evidence="3 4" key="1">
    <citation type="submission" date="2021-03" db="EMBL/GenBank/DDBJ databases">
        <authorList>
            <person name="So Y."/>
        </authorList>
    </citation>
    <scope>NUCLEOTIDE SEQUENCE [LARGE SCALE GENOMIC DNA]</scope>
    <source>
        <strain evidence="3 4">SSH11</strain>
    </source>
</reference>
<dbReference type="RefSeq" id="WP_209380237.1">
    <property type="nucleotide sequence ID" value="NZ_JAGIZB010000013.1"/>
</dbReference>
<protein>
    <submittedName>
        <fullName evidence="3">DMT family transporter</fullName>
    </submittedName>
</protein>
<dbReference type="PANTHER" id="PTHR22911:SF135">
    <property type="entry name" value="BLR4310 PROTEIN"/>
    <property type="match status" value="1"/>
</dbReference>
<sequence length="289" mass="31033">MDDLGNRNTARGVLLMILGVLLFAANDTLGKWLAATYAAGQLLLFRSTVGFLVLLPGLWRSGALRRLPARPGLHLLRAGLAAAESTIFFVSIALLPLAEVITFYMASPIFVTALSPFLLGERVGWRRWTAVSIGFCGVILAVDPQGHLSPAVLVPIAGSFAYSLFLIATRRLAGTPAPTLLGWQFLVAMLLGLVLVGKQEWITPGPLDFAMLVVLGLGSLAGNACVTHSLRLAPASAVMPLHYTLIPWGMLFGYLFFGEVLTPLTLLGGAIIVGAGLFIFWREQALRRR</sequence>
<feature type="transmembrane region" description="Helical" evidence="1">
    <location>
        <begin position="148"/>
        <end position="168"/>
    </location>
</feature>
<accession>A0ABS4AG37</accession>
<dbReference type="Pfam" id="PF00892">
    <property type="entry name" value="EamA"/>
    <property type="match status" value="2"/>
</dbReference>
<feature type="transmembrane region" description="Helical" evidence="1">
    <location>
        <begin position="12"/>
        <end position="29"/>
    </location>
</feature>
<evidence type="ECO:0000313" key="4">
    <source>
        <dbReference type="Proteomes" id="UP000681594"/>
    </source>
</evidence>
<evidence type="ECO:0000313" key="3">
    <source>
        <dbReference type="EMBL" id="MBP0445966.1"/>
    </source>
</evidence>
<feature type="transmembrane region" description="Helical" evidence="1">
    <location>
        <begin position="263"/>
        <end position="281"/>
    </location>
</feature>
<feature type="transmembrane region" description="Helical" evidence="1">
    <location>
        <begin position="35"/>
        <end position="55"/>
    </location>
</feature>
<feature type="transmembrane region" description="Helical" evidence="1">
    <location>
        <begin position="75"/>
        <end position="95"/>
    </location>
</feature>
<dbReference type="InterPro" id="IPR037185">
    <property type="entry name" value="EmrE-like"/>
</dbReference>
<feature type="transmembrane region" description="Helical" evidence="1">
    <location>
        <begin position="238"/>
        <end position="257"/>
    </location>
</feature>